<name>A0A914UUZ8_9BILA</name>
<dbReference type="WBParaSite" id="PSAMB.scaffold125size75095.g2411.t1">
    <property type="protein sequence ID" value="PSAMB.scaffold125size75095.g2411.t1"/>
    <property type="gene ID" value="PSAMB.scaffold125size75095.g2411"/>
</dbReference>
<accession>A0A914UUZ8</accession>
<evidence type="ECO:0000256" key="1">
    <source>
        <dbReference type="SAM" id="MobiDB-lite"/>
    </source>
</evidence>
<evidence type="ECO:0000313" key="2">
    <source>
        <dbReference type="Proteomes" id="UP000887566"/>
    </source>
</evidence>
<protein>
    <submittedName>
        <fullName evidence="3">Uncharacterized protein</fullName>
    </submittedName>
</protein>
<reference evidence="3" key="1">
    <citation type="submission" date="2022-11" db="UniProtKB">
        <authorList>
            <consortium name="WormBaseParasite"/>
        </authorList>
    </citation>
    <scope>IDENTIFICATION</scope>
</reference>
<feature type="region of interest" description="Disordered" evidence="1">
    <location>
        <begin position="65"/>
        <end position="90"/>
    </location>
</feature>
<dbReference type="Proteomes" id="UP000887566">
    <property type="component" value="Unplaced"/>
</dbReference>
<keyword evidence="2" id="KW-1185">Reference proteome</keyword>
<dbReference type="AlphaFoldDB" id="A0A914UUZ8"/>
<evidence type="ECO:0000313" key="3">
    <source>
        <dbReference type="WBParaSite" id="PSAMB.scaffold125size75095.g2411.t1"/>
    </source>
</evidence>
<organism evidence="2 3">
    <name type="scientific">Plectus sambesii</name>
    <dbReference type="NCBI Taxonomy" id="2011161"/>
    <lineage>
        <taxon>Eukaryota</taxon>
        <taxon>Metazoa</taxon>
        <taxon>Ecdysozoa</taxon>
        <taxon>Nematoda</taxon>
        <taxon>Chromadorea</taxon>
        <taxon>Plectida</taxon>
        <taxon>Plectina</taxon>
        <taxon>Plectoidea</taxon>
        <taxon>Plectidae</taxon>
        <taxon>Plectus</taxon>
    </lineage>
</organism>
<proteinExistence type="predicted"/>
<sequence length="90" mass="9720">MRGPQPPPPKSSSPATRPSFSTTVYAVVCSQQQPVSRAETRINHEQVLLLLARGRHRLGGWLAGLPTGLATDPTRDSISSLDDGRSCARR</sequence>